<dbReference type="Gene3D" id="1.20.5.100">
    <property type="entry name" value="Cytochrome c1, transmembrane anchor, C-terminal"/>
    <property type="match status" value="1"/>
</dbReference>
<dbReference type="InterPro" id="IPR036220">
    <property type="entry name" value="UDP-Glc/GDP-Man_DH_C_sf"/>
</dbReference>
<feature type="binding site" evidence="9">
    <location>
        <position position="154"/>
    </location>
    <ligand>
        <name>NAD(+)</name>
        <dbReference type="ChEBI" id="CHEBI:57540"/>
    </ligand>
</feature>
<evidence type="ECO:0000256" key="5">
    <source>
        <dbReference type="ARBA" id="ARBA00023027"/>
    </source>
</evidence>
<dbReference type="InterPro" id="IPR008927">
    <property type="entry name" value="6-PGluconate_DH-like_C_sf"/>
</dbReference>
<evidence type="ECO:0000313" key="12">
    <source>
        <dbReference type="EMBL" id="PIP21776.1"/>
    </source>
</evidence>
<keyword evidence="5 9" id="KW-0520">NAD</keyword>
<dbReference type="InterPro" id="IPR014026">
    <property type="entry name" value="UDP-Glc/GDP-Man_DH_dimer"/>
</dbReference>
<protein>
    <recommendedName>
        <fullName evidence="3">UDP-glucose 6-dehydrogenase</fullName>
        <ecNumber evidence="3">1.1.1.22</ecNumber>
    </recommendedName>
</protein>
<dbReference type="InterPro" id="IPR001732">
    <property type="entry name" value="UDP-Glc/GDP-Man_DH_N"/>
</dbReference>
<dbReference type="Proteomes" id="UP000231567">
    <property type="component" value="Unassembled WGS sequence"/>
</dbReference>
<dbReference type="Gene3D" id="3.90.550.10">
    <property type="entry name" value="Spore Coat Polysaccharide Biosynthesis Protein SpsA, Chain A"/>
    <property type="match status" value="1"/>
</dbReference>
<dbReference type="PANTHER" id="PTHR43750:SF3">
    <property type="entry name" value="UDP-GLUCOSE 6-DEHYDROGENASE TUAD"/>
    <property type="match status" value="1"/>
</dbReference>
<evidence type="ECO:0000256" key="8">
    <source>
        <dbReference type="PIRSR" id="PIRSR500134-2"/>
    </source>
</evidence>
<dbReference type="PIRSF" id="PIRSF500134">
    <property type="entry name" value="UDPglc_DH_bac"/>
    <property type="match status" value="1"/>
</dbReference>
<dbReference type="Pfam" id="PF00984">
    <property type="entry name" value="UDPG_MGDP_dh"/>
    <property type="match status" value="1"/>
</dbReference>
<feature type="active site" description="Nucleophile" evidence="7">
    <location>
        <position position="292"/>
    </location>
</feature>
<evidence type="ECO:0000256" key="1">
    <source>
        <dbReference type="ARBA" id="ARBA00004701"/>
    </source>
</evidence>
<feature type="transmembrane region" description="Helical" evidence="10">
    <location>
        <begin position="713"/>
        <end position="732"/>
    </location>
</feature>
<dbReference type="InterPro" id="IPR014027">
    <property type="entry name" value="UDP-Glc/GDP-Man_DH_C"/>
</dbReference>
<comment type="catalytic activity">
    <reaction evidence="6">
        <text>UDP-alpha-D-glucose + 2 NAD(+) + H2O = UDP-alpha-D-glucuronate + 2 NADH + 3 H(+)</text>
        <dbReference type="Rhea" id="RHEA:23596"/>
        <dbReference type="ChEBI" id="CHEBI:15377"/>
        <dbReference type="ChEBI" id="CHEBI:15378"/>
        <dbReference type="ChEBI" id="CHEBI:57540"/>
        <dbReference type="ChEBI" id="CHEBI:57945"/>
        <dbReference type="ChEBI" id="CHEBI:58052"/>
        <dbReference type="ChEBI" id="CHEBI:58885"/>
        <dbReference type="EC" id="1.1.1.22"/>
    </reaction>
</comment>
<dbReference type="GO" id="GO:0006065">
    <property type="term" value="P:UDP-glucuronate biosynthetic process"/>
    <property type="evidence" value="ECO:0007669"/>
    <property type="project" value="UniProtKB-UniPathway"/>
</dbReference>
<accession>A0A2G9YRA2</accession>
<dbReference type="AlphaFoldDB" id="A0A2G9YRA2"/>
<dbReference type="SMART" id="SM00984">
    <property type="entry name" value="UDPG_MGDP_dh_C"/>
    <property type="match status" value="1"/>
</dbReference>
<evidence type="ECO:0000256" key="9">
    <source>
        <dbReference type="PIRSR" id="PIRSR500134-3"/>
    </source>
</evidence>
<feature type="binding site" evidence="8">
    <location>
        <position position="289"/>
    </location>
    <ligand>
        <name>substrate</name>
    </ligand>
</feature>
<dbReference type="Pfam" id="PF00535">
    <property type="entry name" value="Glycos_transf_2"/>
    <property type="match status" value="1"/>
</dbReference>
<dbReference type="InterPro" id="IPR036291">
    <property type="entry name" value="NAD(P)-bd_dom_sf"/>
</dbReference>
<feature type="transmembrane region" description="Helical" evidence="10">
    <location>
        <begin position="792"/>
        <end position="817"/>
    </location>
</feature>
<keyword evidence="10" id="KW-0812">Transmembrane</keyword>
<dbReference type="Pfam" id="PF03720">
    <property type="entry name" value="UDPG_MGDP_dh_C"/>
    <property type="match status" value="1"/>
</dbReference>
<feature type="binding site" evidence="9">
    <location>
        <position position="35"/>
    </location>
    <ligand>
        <name>NAD(+)</name>
        <dbReference type="ChEBI" id="CHEBI:57540"/>
    </ligand>
</feature>
<feature type="binding site" evidence="9">
    <location>
        <position position="112"/>
    </location>
    <ligand>
        <name>NAD(+)</name>
        <dbReference type="ChEBI" id="CHEBI:57540"/>
    </ligand>
</feature>
<dbReference type="GO" id="GO:0003979">
    <property type="term" value="F:UDP-glucose 6-dehydrogenase activity"/>
    <property type="evidence" value="ECO:0007669"/>
    <property type="project" value="UniProtKB-EC"/>
</dbReference>
<dbReference type="SUPFAM" id="SSF52413">
    <property type="entry name" value="UDP-glucose/GDP-mannose dehydrogenase C-terminal domain"/>
    <property type="match status" value="1"/>
</dbReference>
<dbReference type="InterPro" id="IPR028357">
    <property type="entry name" value="UDPglc_DH_bac"/>
</dbReference>
<evidence type="ECO:0000256" key="7">
    <source>
        <dbReference type="PIRSR" id="PIRSR500134-1"/>
    </source>
</evidence>
<feature type="binding site" evidence="9">
    <location>
        <position position="359"/>
    </location>
    <ligand>
        <name>NAD(+)</name>
        <dbReference type="ChEBI" id="CHEBI:57540"/>
    </ligand>
</feature>
<dbReference type="UniPathway" id="UPA00038">
    <property type="reaction ID" value="UER00491"/>
</dbReference>
<feature type="binding site" evidence="8">
    <location>
        <position position="352"/>
    </location>
    <ligand>
        <name>substrate</name>
    </ligand>
</feature>
<dbReference type="EC" id="1.1.1.22" evidence="3"/>
<organism evidence="12 13">
    <name type="scientific">Candidatus Nealsonbacteria bacterium CG23_combo_of_CG06-09_8_20_14_all_40_13</name>
    <dbReference type="NCBI Taxonomy" id="1974724"/>
    <lineage>
        <taxon>Bacteria</taxon>
        <taxon>Candidatus Nealsoniibacteriota</taxon>
    </lineage>
</organism>
<comment type="similarity">
    <text evidence="2">Belongs to the UDP-glucose/GDP-mannose dehydrogenase family.</text>
</comment>
<evidence type="ECO:0000256" key="3">
    <source>
        <dbReference type="ARBA" id="ARBA00012954"/>
    </source>
</evidence>
<evidence type="ECO:0000256" key="6">
    <source>
        <dbReference type="ARBA" id="ARBA00047473"/>
    </source>
</evidence>
<dbReference type="GO" id="GO:0000271">
    <property type="term" value="P:polysaccharide biosynthetic process"/>
    <property type="evidence" value="ECO:0007669"/>
    <property type="project" value="InterPro"/>
</dbReference>
<evidence type="ECO:0000256" key="2">
    <source>
        <dbReference type="ARBA" id="ARBA00006601"/>
    </source>
</evidence>
<dbReference type="SUPFAM" id="SSF53448">
    <property type="entry name" value="Nucleotide-diphospho-sugar transferases"/>
    <property type="match status" value="1"/>
</dbReference>
<dbReference type="EMBL" id="PCRM01000017">
    <property type="protein sequence ID" value="PIP21776.1"/>
    <property type="molecule type" value="Genomic_DNA"/>
</dbReference>
<dbReference type="GO" id="GO:0051287">
    <property type="term" value="F:NAD binding"/>
    <property type="evidence" value="ECO:0007669"/>
    <property type="project" value="InterPro"/>
</dbReference>
<evidence type="ECO:0000256" key="4">
    <source>
        <dbReference type="ARBA" id="ARBA00023002"/>
    </source>
</evidence>
<comment type="caution">
    <text evidence="12">The sequence shown here is derived from an EMBL/GenBank/DDBJ whole genome shotgun (WGS) entry which is preliminary data.</text>
</comment>
<dbReference type="Gene3D" id="3.40.50.720">
    <property type="entry name" value="NAD(P)-binding Rossmann-like Domain"/>
    <property type="match status" value="2"/>
</dbReference>
<dbReference type="PANTHER" id="PTHR43750">
    <property type="entry name" value="UDP-GLUCOSE 6-DEHYDROGENASE TUAD"/>
    <property type="match status" value="1"/>
</dbReference>
<feature type="binding site" evidence="8">
    <location>
        <position position="235"/>
    </location>
    <ligand>
        <name>substrate</name>
    </ligand>
</feature>
<dbReference type="InterPro" id="IPR029044">
    <property type="entry name" value="Nucleotide-diphossugar_trans"/>
</dbReference>
<keyword evidence="10" id="KW-0472">Membrane</keyword>
<dbReference type="Pfam" id="PF03721">
    <property type="entry name" value="UDPG_MGDP_dh_N"/>
    <property type="match status" value="2"/>
</dbReference>
<evidence type="ECO:0000256" key="10">
    <source>
        <dbReference type="SAM" id="Phobius"/>
    </source>
</evidence>
<evidence type="ECO:0000259" key="11">
    <source>
        <dbReference type="SMART" id="SM00984"/>
    </source>
</evidence>
<proteinExistence type="inferred from homology"/>
<comment type="pathway">
    <text evidence="1">Nucleotide-sugar biosynthesis; UDP-alpha-D-glucuronate biosynthesis; UDP-alpha-D-glucuronate from UDP-alpha-D-glucose: step 1/1.</text>
</comment>
<feature type="binding site" evidence="8">
    <location>
        <begin position="183"/>
        <end position="186"/>
    </location>
    <ligand>
        <name>substrate</name>
    </ligand>
</feature>
<dbReference type="InterPro" id="IPR017476">
    <property type="entry name" value="UDP-Glc/GDP-Man"/>
</dbReference>
<dbReference type="InterPro" id="IPR001173">
    <property type="entry name" value="Glyco_trans_2-like"/>
</dbReference>
<feature type="domain" description="UDP-glucose/GDP-mannose dehydrogenase C-terminal" evidence="11">
    <location>
        <begin position="345"/>
        <end position="446"/>
    </location>
</feature>
<name>A0A2G9YRA2_9BACT</name>
<dbReference type="NCBIfam" id="TIGR03026">
    <property type="entry name" value="NDP-sugDHase"/>
    <property type="match status" value="1"/>
</dbReference>
<keyword evidence="10" id="KW-1133">Transmembrane helix</keyword>
<evidence type="ECO:0000313" key="13">
    <source>
        <dbReference type="Proteomes" id="UP000231567"/>
    </source>
</evidence>
<keyword evidence="4" id="KW-0560">Oxidoreductase</keyword>
<feature type="binding site" evidence="9">
    <location>
        <position position="186"/>
    </location>
    <ligand>
        <name>NAD(+)</name>
        <dbReference type="ChEBI" id="CHEBI:57540"/>
    </ligand>
</feature>
<feature type="binding site" evidence="8">
    <location>
        <begin position="281"/>
        <end position="285"/>
    </location>
    <ligand>
        <name>substrate</name>
    </ligand>
</feature>
<feature type="binding site" evidence="9">
    <location>
        <position position="295"/>
    </location>
    <ligand>
        <name>NAD(+)</name>
        <dbReference type="ChEBI" id="CHEBI:57540"/>
    </ligand>
</feature>
<sequence length="835" mass="91870">MKIAVIGTGYVGLVTGVCLAEIGNKVSCIDIDERKIKKLKKGISPIFEEGLEDLIKKNLTLPRRGSATKANYDPELVEGECAAKAESKRLSFSNNLEKEIPNSHIIFIAVGTPEKEDGSADLSQVENAAVSIGQALAKLPKEKQDYKIIVNKSTVPIGTGDLVSKLVKKYYDGLFDVVSNPEFLREGSAIFDFMHPDRIVIGGESEKAKTILKKVFQPLAAPVLLTDLKTAEMIKYASNSFLATSISFINSVANLCEKVGADVTQVAAGMRLDKRIGKRAFLDAGPGWGGSCFPKDVKALVQIADENYTQFEILQAALEQNERQKKWILGKLFTLLPELKDKKIALWGVAFKAGTDDVREAPALKIIEELLAAGAEVLVFDPQAAENTKKIFPQVAFANSALQAADGADALIILTEWSQFKKINLPKLKLLLKTPLVVDGRNLFNVQQMYKLGFQYISVGRQWLEPKVTIVIPLNQVNQYLYESLPHIFNIDLKNYEVLILPDQIGRQEKGLLTKAKKNNVEDKMKVIATGKIGPAQKRDFALNYATGSILAFLDDDAYPASDWLKVALRHFQNPAVAAVGGPAVTPAKSGFWEKVSGAVYESLFGGGTARFRYLPTGTIREVDDFPSVNFLIKKESLQKVGGFASQFWPGEDTKLCQQIVYTLGQKIIYDPQAVVYHHRRKTLADHLKQVLSYSVHRGYFAKKFPKTSLRPAYFAPSLFVLWLLTTAGLLISRGLGRTPLIVFGSGGEILGAQNQSLWTISPLSIALAILLIYAIGLLVSVVQIAFKNRNIILGVMTAPAIFLTHVFYGIGFVVGLSTKNLKSKMRYQKKPAEA</sequence>
<dbReference type="PIRSF" id="PIRSF000124">
    <property type="entry name" value="UDPglc_GDPman_dh"/>
    <property type="match status" value="1"/>
</dbReference>
<reference evidence="12 13" key="1">
    <citation type="submission" date="2017-09" db="EMBL/GenBank/DDBJ databases">
        <title>Depth-based differentiation of microbial function through sediment-hosted aquifers and enrichment of novel symbionts in the deep terrestrial subsurface.</title>
        <authorList>
            <person name="Probst A.J."/>
            <person name="Ladd B."/>
            <person name="Jarett J.K."/>
            <person name="Geller-Mcgrath D.E."/>
            <person name="Sieber C.M."/>
            <person name="Emerson J.B."/>
            <person name="Anantharaman K."/>
            <person name="Thomas B.C."/>
            <person name="Malmstrom R."/>
            <person name="Stieglmeier M."/>
            <person name="Klingl A."/>
            <person name="Woyke T."/>
            <person name="Ryan C.M."/>
            <person name="Banfield J.F."/>
        </authorList>
    </citation>
    <scope>NUCLEOTIDE SEQUENCE [LARGE SCALE GENOMIC DNA]</scope>
    <source>
        <strain evidence="12">CG23_combo_of_CG06-09_8_20_14_all_40_13</strain>
    </source>
</reference>
<feature type="transmembrane region" description="Helical" evidence="10">
    <location>
        <begin position="764"/>
        <end position="786"/>
    </location>
</feature>
<dbReference type="SUPFAM" id="SSF48179">
    <property type="entry name" value="6-phosphogluconate dehydrogenase C-terminal domain-like"/>
    <property type="match status" value="1"/>
</dbReference>
<gene>
    <name evidence="12" type="ORF">COX39_01035</name>
</gene>
<feature type="binding site" evidence="9">
    <location>
        <position position="30"/>
    </location>
    <ligand>
        <name>NAD(+)</name>
        <dbReference type="ChEBI" id="CHEBI:57540"/>
    </ligand>
</feature>
<dbReference type="SUPFAM" id="SSF51735">
    <property type="entry name" value="NAD(P)-binding Rossmann-fold domains"/>
    <property type="match status" value="1"/>
</dbReference>